<evidence type="ECO:0000313" key="2">
    <source>
        <dbReference type="EMBL" id="MBC6446180.1"/>
    </source>
</evidence>
<dbReference type="Pfam" id="PF19545">
    <property type="entry name" value="DUF6069"/>
    <property type="match status" value="1"/>
</dbReference>
<feature type="transmembrane region" description="Helical" evidence="1">
    <location>
        <begin position="116"/>
        <end position="135"/>
    </location>
</feature>
<reference evidence="2 3" key="1">
    <citation type="submission" date="2020-06" db="EMBL/GenBank/DDBJ databases">
        <title>Actinokineospora xiongansis sp. nov., isolated from soil of Baiyangdian.</title>
        <authorList>
            <person name="Zhang X."/>
        </authorList>
    </citation>
    <scope>NUCLEOTIDE SEQUENCE [LARGE SCALE GENOMIC DNA]</scope>
    <source>
        <strain evidence="2 3">HBU206404</strain>
    </source>
</reference>
<sequence length="143" mass="14421">MSVVAAVPRTQTVRSALTLGGLAAIGAVVGNLLVLVVGRLAGADLRVLQPGATEVLELGAGLVALMTVLPVAFGTAALAVATRRGRQGWSAVGWLGLAIGLLTIVSPFTVEASTSTAVTLAGMHAVTGVVWFALVRRNLRQGA</sequence>
<feature type="transmembrane region" description="Helical" evidence="1">
    <location>
        <begin position="92"/>
        <end position="110"/>
    </location>
</feature>
<dbReference type="Proteomes" id="UP000734823">
    <property type="component" value="Unassembled WGS sequence"/>
</dbReference>
<accession>A0ABR7L0G7</accession>
<keyword evidence="1" id="KW-0472">Membrane</keyword>
<dbReference type="EMBL" id="JABVED010000001">
    <property type="protein sequence ID" value="MBC6446180.1"/>
    <property type="molecule type" value="Genomic_DNA"/>
</dbReference>
<protein>
    <submittedName>
        <fullName evidence="2">Uncharacterized protein</fullName>
    </submittedName>
</protein>
<dbReference type="RefSeq" id="WP_187218212.1">
    <property type="nucleotide sequence ID" value="NZ_JABVED010000001.1"/>
</dbReference>
<comment type="caution">
    <text evidence="2">The sequence shown here is derived from an EMBL/GenBank/DDBJ whole genome shotgun (WGS) entry which is preliminary data.</text>
</comment>
<feature type="transmembrane region" description="Helical" evidence="1">
    <location>
        <begin position="16"/>
        <end position="38"/>
    </location>
</feature>
<keyword evidence="3" id="KW-1185">Reference proteome</keyword>
<proteinExistence type="predicted"/>
<evidence type="ECO:0000313" key="3">
    <source>
        <dbReference type="Proteomes" id="UP000734823"/>
    </source>
</evidence>
<keyword evidence="1" id="KW-0812">Transmembrane</keyword>
<feature type="transmembrane region" description="Helical" evidence="1">
    <location>
        <begin position="58"/>
        <end position="80"/>
    </location>
</feature>
<name>A0ABR7L0G7_9PSEU</name>
<gene>
    <name evidence="2" type="ORF">GPZ80_03205</name>
</gene>
<keyword evidence="1" id="KW-1133">Transmembrane helix</keyword>
<organism evidence="2 3">
    <name type="scientific">Actinokineospora xionganensis</name>
    <dbReference type="NCBI Taxonomy" id="2684470"/>
    <lineage>
        <taxon>Bacteria</taxon>
        <taxon>Bacillati</taxon>
        <taxon>Actinomycetota</taxon>
        <taxon>Actinomycetes</taxon>
        <taxon>Pseudonocardiales</taxon>
        <taxon>Pseudonocardiaceae</taxon>
        <taxon>Actinokineospora</taxon>
    </lineage>
</organism>
<dbReference type="InterPro" id="IPR045713">
    <property type="entry name" value="DUF6069"/>
</dbReference>
<evidence type="ECO:0000256" key="1">
    <source>
        <dbReference type="SAM" id="Phobius"/>
    </source>
</evidence>